<evidence type="ECO:0000313" key="2">
    <source>
        <dbReference type="Proteomes" id="UP001066276"/>
    </source>
</evidence>
<name>A0AAV7VWD6_PLEWA</name>
<proteinExistence type="predicted"/>
<protein>
    <submittedName>
        <fullName evidence="1">Uncharacterized protein</fullName>
    </submittedName>
</protein>
<gene>
    <name evidence="1" type="ORF">NDU88_000360</name>
</gene>
<accession>A0AAV7VWD6</accession>
<sequence>TSPWGTMPNAISCTPETHRTLPSSRCPLTLLGLECFRACPTMDLPCHVRPGLGAPTAHIPH</sequence>
<comment type="caution">
    <text evidence="1">The sequence shown here is derived from an EMBL/GenBank/DDBJ whole genome shotgun (WGS) entry which is preliminary data.</text>
</comment>
<feature type="non-terminal residue" evidence="1">
    <location>
        <position position="61"/>
    </location>
</feature>
<dbReference type="Proteomes" id="UP001066276">
    <property type="component" value="Chromosome 1_2"/>
</dbReference>
<reference evidence="1" key="1">
    <citation type="journal article" date="2022" name="bioRxiv">
        <title>Sequencing and chromosome-scale assembly of the giantPleurodeles waltlgenome.</title>
        <authorList>
            <person name="Brown T."/>
            <person name="Elewa A."/>
            <person name="Iarovenko S."/>
            <person name="Subramanian E."/>
            <person name="Araus A.J."/>
            <person name="Petzold A."/>
            <person name="Susuki M."/>
            <person name="Suzuki K.-i.T."/>
            <person name="Hayashi T."/>
            <person name="Toyoda A."/>
            <person name="Oliveira C."/>
            <person name="Osipova E."/>
            <person name="Leigh N.D."/>
            <person name="Simon A."/>
            <person name="Yun M.H."/>
        </authorList>
    </citation>
    <scope>NUCLEOTIDE SEQUENCE</scope>
    <source>
        <strain evidence="1">20211129_DDA</strain>
        <tissue evidence="1">Liver</tissue>
    </source>
</reference>
<keyword evidence="2" id="KW-1185">Reference proteome</keyword>
<dbReference type="AlphaFoldDB" id="A0AAV7VWD6"/>
<dbReference type="EMBL" id="JANPWB010000002">
    <property type="protein sequence ID" value="KAJ1204925.1"/>
    <property type="molecule type" value="Genomic_DNA"/>
</dbReference>
<feature type="non-terminal residue" evidence="1">
    <location>
        <position position="1"/>
    </location>
</feature>
<evidence type="ECO:0000313" key="1">
    <source>
        <dbReference type="EMBL" id="KAJ1204925.1"/>
    </source>
</evidence>
<organism evidence="1 2">
    <name type="scientific">Pleurodeles waltl</name>
    <name type="common">Iberian ribbed newt</name>
    <dbReference type="NCBI Taxonomy" id="8319"/>
    <lineage>
        <taxon>Eukaryota</taxon>
        <taxon>Metazoa</taxon>
        <taxon>Chordata</taxon>
        <taxon>Craniata</taxon>
        <taxon>Vertebrata</taxon>
        <taxon>Euteleostomi</taxon>
        <taxon>Amphibia</taxon>
        <taxon>Batrachia</taxon>
        <taxon>Caudata</taxon>
        <taxon>Salamandroidea</taxon>
        <taxon>Salamandridae</taxon>
        <taxon>Pleurodelinae</taxon>
        <taxon>Pleurodeles</taxon>
    </lineage>
</organism>